<protein>
    <submittedName>
        <fullName evidence="1">Uncharacterized protein</fullName>
    </submittedName>
</protein>
<keyword evidence="2" id="KW-1185">Reference proteome</keyword>
<organism evidence="1 2">
    <name type="scientific">Flagellimonas iocasae</name>
    <dbReference type="NCBI Taxonomy" id="2055905"/>
    <lineage>
        <taxon>Bacteria</taxon>
        <taxon>Pseudomonadati</taxon>
        <taxon>Bacteroidota</taxon>
        <taxon>Flavobacteriia</taxon>
        <taxon>Flavobacteriales</taxon>
        <taxon>Flavobacteriaceae</taxon>
        <taxon>Flagellimonas</taxon>
    </lineage>
</organism>
<reference evidence="2" key="1">
    <citation type="journal article" date="2019" name="Int. J. Syst. Evol. Microbiol.">
        <title>The Global Catalogue of Microorganisms (GCM) 10K type strain sequencing project: providing services to taxonomists for standard genome sequencing and annotation.</title>
        <authorList>
            <consortium name="The Broad Institute Genomics Platform"/>
            <consortium name="The Broad Institute Genome Sequencing Center for Infectious Disease"/>
            <person name="Wu L."/>
            <person name="Ma J."/>
        </authorList>
    </citation>
    <scope>NUCLEOTIDE SEQUENCE [LARGE SCALE GENOMIC DNA]</scope>
    <source>
        <strain evidence="2">JCM 3389</strain>
    </source>
</reference>
<evidence type="ECO:0000313" key="1">
    <source>
        <dbReference type="EMBL" id="MFD2099079.1"/>
    </source>
</evidence>
<sequence length="101" mass="11016">MANQIDASGMTHFHTDVWTADATEIRIKLVDFGANGAFDGGDDVEHEITISNPEQGTWISLDIPLTDFTGLTTRANIAQLIYAGQPAGSMTIFVDNVYFHN</sequence>
<dbReference type="Gene3D" id="2.60.120.430">
    <property type="entry name" value="Galactose-binding lectin"/>
    <property type="match status" value="1"/>
</dbReference>
<dbReference type="RefSeq" id="WP_379829842.1">
    <property type="nucleotide sequence ID" value="NZ_JBHUHU010000001.1"/>
</dbReference>
<name>A0ABW4XYV5_9FLAO</name>
<dbReference type="Proteomes" id="UP001597342">
    <property type="component" value="Unassembled WGS sequence"/>
</dbReference>
<gene>
    <name evidence="1" type="ORF">ACFSJE_04785</name>
</gene>
<proteinExistence type="predicted"/>
<evidence type="ECO:0000313" key="2">
    <source>
        <dbReference type="Proteomes" id="UP001597342"/>
    </source>
</evidence>
<comment type="caution">
    <text evidence="1">The sequence shown here is derived from an EMBL/GenBank/DDBJ whole genome shotgun (WGS) entry which is preliminary data.</text>
</comment>
<accession>A0ABW4XYV5</accession>
<dbReference type="EMBL" id="JBHUHU010000001">
    <property type="protein sequence ID" value="MFD2099079.1"/>
    <property type="molecule type" value="Genomic_DNA"/>
</dbReference>